<dbReference type="Gene3D" id="1.20.58.340">
    <property type="entry name" value="Magnesium transport protein CorA, transmembrane region"/>
    <property type="match status" value="1"/>
</dbReference>
<name>A0A2T4GEL5_FUSCU</name>
<feature type="transmembrane region" description="Helical" evidence="5">
    <location>
        <begin position="317"/>
        <end position="337"/>
    </location>
</feature>
<proteinExistence type="predicted"/>
<evidence type="ECO:0000313" key="7">
    <source>
        <dbReference type="Proteomes" id="UP000241587"/>
    </source>
</evidence>
<feature type="transmembrane region" description="Helical" evidence="5">
    <location>
        <begin position="357"/>
        <end position="378"/>
    </location>
</feature>
<dbReference type="OMA" id="TKHSTWI"/>
<comment type="subcellular location">
    <subcellularLocation>
        <location evidence="1">Membrane</location>
        <topology evidence="1">Multi-pass membrane protein</topology>
    </subcellularLocation>
</comment>
<gene>
    <name evidence="6" type="ORF">FCULG_00010645</name>
</gene>
<dbReference type="Proteomes" id="UP000241587">
    <property type="component" value="Unassembled WGS sequence"/>
</dbReference>
<dbReference type="Pfam" id="PF01544">
    <property type="entry name" value="CorA"/>
    <property type="match status" value="1"/>
</dbReference>
<organism evidence="6 7">
    <name type="scientific">Fusarium culmorum</name>
    <dbReference type="NCBI Taxonomy" id="5516"/>
    <lineage>
        <taxon>Eukaryota</taxon>
        <taxon>Fungi</taxon>
        <taxon>Dikarya</taxon>
        <taxon>Ascomycota</taxon>
        <taxon>Pezizomycotina</taxon>
        <taxon>Sordariomycetes</taxon>
        <taxon>Hypocreomycetidae</taxon>
        <taxon>Hypocreales</taxon>
        <taxon>Nectriaceae</taxon>
        <taxon>Fusarium</taxon>
    </lineage>
</organism>
<reference evidence="6 7" key="1">
    <citation type="submission" date="2018-02" db="EMBL/GenBank/DDBJ databases">
        <title>Fusarium culmorum secondary metabolites in fungal-bacterial-plant interactions.</title>
        <authorList>
            <person name="Schmidt R."/>
        </authorList>
    </citation>
    <scope>NUCLEOTIDE SEQUENCE [LARGE SCALE GENOMIC DNA]</scope>
    <source>
        <strain evidence="6 7">PV</strain>
    </source>
</reference>
<dbReference type="GO" id="GO:0046873">
    <property type="term" value="F:metal ion transmembrane transporter activity"/>
    <property type="evidence" value="ECO:0007669"/>
    <property type="project" value="InterPro"/>
</dbReference>
<keyword evidence="3 5" id="KW-1133">Transmembrane helix</keyword>
<dbReference type="SUPFAM" id="SSF144083">
    <property type="entry name" value="Magnesium transport protein CorA, transmembrane region"/>
    <property type="match status" value="1"/>
</dbReference>
<protein>
    <recommendedName>
        <fullName evidence="8">Zinc transport protein ZntB</fullName>
    </recommendedName>
</protein>
<keyword evidence="7" id="KW-1185">Reference proteome</keyword>
<evidence type="ECO:0008006" key="8">
    <source>
        <dbReference type="Google" id="ProtNLM"/>
    </source>
</evidence>
<dbReference type="AlphaFoldDB" id="A0A2T4GEL5"/>
<dbReference type="GO" id="GO:0016020">
    <property type="term" value="C:membrane"/>
    <property type="evidence" value="ECO:0007669"/>
    <property type="project" value="UniProtKB-SubCell"/>
</dbReference>
<evidence type="ECO:0000256" key="3">
    <source>
        <dbReference type="ARBA" id="ARBA00022989"/>
    </source>
</evidence>
<dbReference type="EMBL" id="PVEM01000028">
    <property type="protein sequence ID" value="PTD02013.1"/>
    <property type="molecule type" value="Genomic_DNA"/>
</dbReference>
<comment type="caution">
    <text evidence="6">The sequence shown here is derived from an EMBL/GenBank/DDBJ whole genome shotgun (WGS) entry which is preliminary data.</text>
</comment>
<sequence>MAELPPCFVSEVTEPVRVISTGPIRPKDESCASEVHQFSTLDEIKSHFSRSHSYPWHFVSICQQNSWEPLQITKSMFSFLTETFNLSSTVWNISSCFYGKDDDVESTFCIPFTVSQNGPVTVELSYTIRYPEFKVAQGAWVIRQTGVYQKFNTKSCENVIILFNPAPSCALHQKAEIVLSKARLALTSPKASNAVSSFVEELSETEFHHLPRLAYLESRLVQIPFLLVASMDVLAGLSSLCQEFLCSTDDHLQKTARTAMVQFNQQKSYCEVYSRGAQCLQLQSQKITQLLANTLNFREQSLAKAQNTTMLRLNKSAVFITTLTLLYLPPSFVATFFGMNFFDLDESADRIVATPMIWIYVLCSAVLTLGTFVFYHILLDRTVFGQFAAKAFTFKTFVKSKTKKTLCDTGFEAV</sequence>
<evidence type="ECO:0000256" key="1">
    <source>
        <dbReference type="ARBA" id="ARBA00004141"/>
    </source>
</evidence>
<keyword evidence="2 5" id="KW-0812">Transmembrane</keyword>
<dbReference type="InterPro" id="IPR002523">
    <property type="entry name" value="MgTranspt_CorA/ZnTranspt_ZntB"/>
</dbReference>
<evidence type="ECO:0000256" key="5">
    <source>
        <dbReference type="SAM" id="Phobius"/>
    </source>
</evidence>
<dbReference type="OrthoDB" id="5392974at2759"/>
<evidence type="ECO:0000256" key="2">
    <source>
        <dbReference type="ARBA" id="ARBA00022692"/>
    </source>
</evidence>
<accession>A0A2T4GEL5</accession>
<evidence type="ECO:0000256" key="4">
    <source>
        <dbReference type="ARBA" id="ARBA00023136"/>
    </source>
</evidence>
<dbReference type="InterPro" id="IPR045863">
    <property type="entry name" value="CorA_TM1_TM2"/>
</dbReference>
<evidence type="ECO:0000313" key="6">
    <source>
        <dbReference type="EMBL" id="PTD02013.1"/>
    </source>
</evidence>
<keyword evidence="4 5" id="KW-0472">Membrane</keyword>